<protein>
    <submittedName>
        <fullName evidence="3">Uncharacterized protein</fullName>
    </submittedName>
</protein>
<feature type="transmembrane region" description="Helical" evidence="2">
    <location>
        <begin position="169"/>
        <end position="192"/>
    </location>
</feature>
<evidence type="ECO:0000256" key="1">
    <source>
        <dbReference type="SAM" id="MobiDB-lite"/>
    </source>
</evidence>
<comment type="caution">
    <text evidence="3">The sequence shown here is derived from an EMBL/GenBank/DDBJ whole genome shotgun (WGS) entry which is preliminary data.</text>
</comment>
<gene>
    <name evidence="3" type="ORF">V5O48_015244</name>
</gene>
<organism evidence="3 4">
    <name type="scientific">Marasmius crinis-equi</name>
    <dbReference type="NCBI Taxonomy" id="585013"/>
    <lineage>
        <taxon>Eukaryota</taxon>
        <taxon>Fungi</taxon>
        <taxon>Dikarya</taxon>
        <taxon>Basidiomycota</taxon>
        <taxon>Agaricomycotina</taxon>
        <taxon>Agaricomycetes</taxon>
        <taxon>Agaricomycetidae</taxon>
        <taxon>Agaricales</taxon>
        <taxon>Marasmiineae</taxon>
        <taxon>Marasmiaceae</taxon>
        <taxon>Marasmius</taxon>
    </lineage>
</organism>
<feature type="transmembrane region" description="Helical" evidence="2">
    <location>
        <begin position="293"/>
        <end position="316"/>
    </location>
</feature>
<keyword evidence="4" id="KW-1185">Reference proteome</keyword>
<name>A0ABR3EV35_9AGAR</name>
<proteinExistence type="predicted"/>
<evidence type="ECO:0000313" key="4">
    <source>
        <dbReference type="Proteomes" id="UP001465976"/>
    </source>
</evidence>
<keyword evidence="2" id="KW-0812">Transmembrane</keyword>
<keyword evidence="2" id="KW-1133">Transmembrane helix</keyword>
<keyword evidence="2" id="KW-0472">Membrane</keyword>
<feature type="transmembrane region" description="Helical" evidence="2">
    <location>
        <begin position="30"/>
        <end position="49"/>
    </location>
</feature>
<evidence type="ECO:0000313" key="3">
    <source>
        <dbReference type="EMBL" id="KAL0566762.1"/>
    </source>
</evidence>
<evidence type="ECO:0000256" key="2">
    <source>
        <dbReference type="SAM" id="Phobius"/>
    </source>
</evidence>
<dbReference type="Proteomes" id="UP001465976">
    <property type="component" value="Unassembled WGS sequence"/>
</dbReference>
<feature type="transmembrane region" description="Helical" evidence="2">
    <location>
        <begin position="58"/>
        <end position="76"/>
    </location>
</feature>
<accession>A0ABR3EV35</accession>
<feature type="transmembrane region" description="Helical" evidence="2">
    <location>
        <begin position="88"/>
        <end position="106"/>
    </location>
</feature>
<feature type="region of interest" description="Disordered" evidence="1">
    <location>
        <begin position="420"/>
        <end position="442"/>
    </location>
</feature>
<reference evidence="3 4" key="1">
    <citation type="submission" date="2024-02" db="EMBL/GenBank/DDBJ databases">
        <title>A draft genome for the cacao thread blight pathogen Marasmius crinis-equi.</title>
        <authorList>
            <person name="Cohen S.P."/>
            <person name="Baruah I.K."/>
            <person name="Amoako-Attah I."/>
            <person name="Bukari Y."/>
            <person name="Meinhardt L.W."/>
            <person name="Bailey B.A."/>
        </authorList>
    </citation>
    <scope>NUCLEOTIDE SEQUENCE [LARGE SCALE GENOMIC DNA]</scope>
    <source>
        <strain evidence="3 4">GH-76</strain>
    </source>
</reference>
<sequence>MFNGRVTDAELNAYILCVAQSQRSPDMQGYAVRLSTFIANVCIAILIVWSEKPVEESVGVMMLQVYSILLSTIISMARNKDGLSVADVHFALPLTMSPLSLYFVYSTYRFIRKRPSYLYDRIRSTRIITSILSIVMVLWWVAIDILIYFKDSECKVTFWGWVMYKLIEAGWTLFFAMPLIVLLPVFWAVYLIRHFRDIRGEYRRHMSKTRVGGRFRWVKVVARPIKVFLISQWDVITLSHRWLLFYTVLIFHVCWAGALIIWAVDMNKWFYEVIIMTFTDTTSHYVAKDFDPFSYGQLLAVAVAAQPVWSVSKLFLRKRENIRDWLLDWPQSMGNGIVFIVTGRRNPWKKRLKARALHQRAESFGGEKAVNGSIPLAVRLDYDAVKRSEVKIGPLERRYSTDEGSPGLVSWNHIDYPDQYPPPPRPVLHHRGGSSESSFSYRPQKGGFPPYGAIV</sequence>
<feature type="transmembrane region" description="Helical" evidence="2">
    <location>
        <begin position="243"/>
        <end position="262"/>
    </location>
</feature>
<feature type="transmembrane region" description="Helical" evidence="2">
    <location>
        <begin position="127"/>
        <end position="149"/>
    </location>
</feature>
<dbReference type="EMBL" id="JBAHYK010001784">
    <property type="protein sequence ID" value="KAL0566762.1"/>
    <property type="molecule type" value="Genomic_DNA"/>
</dbReference>